<feature type="region of interest" description="Disordered" evidence="1">
    <location>
        <begin position="43"/>
        <end position="64"/>
    </location>
</feature>
<keyword evidence="3" id="KW-1185">Reference proteome</keyword>
<evidence type="ECO:0000256" key="1">
    <source>
        <dbReference type="SAM" id="MobiDB-lite"/>
    </source>
</evidence>
<sequence length="64" mass="7208">MPQTRRQRGGGGGPSPCRRRELAGRRLPSGCCIQVASRSESRLAGDRCRRLRRRASTQQEELSR</sequence>
<gene>
    <name evidence="2" type="ORF">SEVIR_7G241001v2</name>
</gene>
<dbReference type="EMBL" id="CM016558">
    <property type="protein sequence ID" value="TKW06409.1"/>
    <property type="molecule type" value="Genomic_DNA"/>
</dbReference>
<protein>
    <submittedName>
        <fullName evidence="2">Uncharacterized protein</fullName>
    </submittedName>
</protein>
<name>A0A4U6TZQ5_SETVI</name>
<dbReference type="Proteomes" id="UP000298652">
    <property type="component" value="Chromosome 7"/>
</dbReference>
<accession>A0A4U6TZQ5</accession>
<feature type="region of interest" description="Disordered" evidence="1">
    <location>
        <begin position="1"/>
        <end position="22"/>
    </location>
</feature>
<dbReference type="AlphaFoldDB" id="A0A4U6TZQ5"/>
<organism evidence="2 3">
    <name type="scientific">Setaria viridis</name>
    <name type="common">Green bristlegrass</name>
    <name type="synonym">Setaria italica subsp. viridis</name>
    <dbReference type="NCBI Taxonomy" id="4556"/>
    <lineage>
        <taxon>Eukaryota</taxon>
        <taxon>Viridiplantae</taxon>
        <taxon>Streptophyta</taxon>
        <taxon>Embryophyta</taxon>
        <taxon>Tracheophyta</taxon>
        <taxon>Spermatophyta</taxon>
        <taxon>Magnoliopsida</taxon>
        <taxon>Liliopsida</taxon>
        <taxon>Poales</taxon>
        <taxon>Poaceae</taxon>
        <taxon>PACMAD clade</taxon>
        <taxon>Panicoideae</taxon>
        <taxon>Panicodae</taxon>
        <taxon>Paniceae</taxon>
        <taxon>Cenchrinae</taxon>
        <taxon>Setaria</taxon>
    </lineage>
</organism>
<dbReference type="Gramene" id="TKW06409">
    <property type="protein sequence ID" value="TKW06409"/>
    <property type="gene ID" value="SEVIR_7G241001v2"/>
</dbReference>
<evidence type="ECO:0000313" key="3">
    <source>
        <dbReference type="Proteomes" id="UP000298652"/>
    </source>
</evidence>
<reference evidence="2" key="1">
    <citation type="submission" date="2019-03" db="EMBL/GenBank/DDBJ databases">
        <title>WGS assembly of Setaria viridis.</title>
        <authorList>
            <person name="Huang P."/>
            <person name="Jenkins J."/>
            <person name="Grimwood J."/>
            <person name="Barry K."/>
            <person name="Healey A."/>
            <person name="Mamidi S."/>
            <person name="Sreedasyam A."/>
            <person name="Shu S."/>
            <person name="Feldman M."/>
            <person name="Wu J."/>
            <person name="Yu Y."/>
            <person name="Chen C."/>
            <person name="Johnson J."/>
            <person name="Rokhsar D."/>
            <person name="Baxter I."/>
            <person name="Schmutz J."/>
            <person name="Brutnell T."/>
            <person name="Kellogg E."/>
        </authorList>
    </citation>
    <scope>NUCLEOTIDE SEQUENCE [LARGE SCALE GENOMIC DNA]</scope>
</reference>
<evidence type="ECO:0000313" key="2">
    <source>
        <dbReference type="EMBL" id="TKW06409.1"/>
    </source>
</evidence>
<proteinExistence type="predicted"/>